<protein>
    <recommendedName>
        <fullName evidence="1">Protein SirB1 N-terminal domain-containing protein</fullName>
    </recommendedName>
</protein>
<evidence type="ECO:0000313" key="3">
    <source>
        <dbReference type="Proteomes" id="UP000824469"/>
    </source>
</evidence>
<dbReference type="InterPro" id="IPR032698">
    <property type="entry name" value="SirB1_N"/>
</dbReference>
<gene>
    <name evidence="2" type="ORF">KI387_012125</name>
</gene>
<dbReference type="AlphaFoldDB" id="A0AA38CI81"/>
<feature type="non-terminal residue" evidence="2">
    <location>
        <position position="470"/>
    </location>
</feature>
<dbReference type="PANTHER" id="PTHR31350:SF30">
    <property type="entry name" value="TRANSGLUTAMINASE FAMILY PROTEIN"/>
    <property type="match status" value="1"/>
</dbReference>
<evidence type="ECO:0000313" key="2">
    <source>
        <dbReference type="EMBL" id="KAH9300542.1"/>
    </source>
</evidence>
<organism evidence="2 3">
    <name type="scientific">Taxus chinensis</name>
    <name type="common">Chinese yew</name>
    <name type="synonym">Taxus wallichiana var. chinensis</name>
    <dbReference type="NCBI Taxonomy" id="29808"/>
    <lineage>
        <taxon>Eukaryota</taxon>
        <taxon>Viridiplantae</taxon>
        <taxon>Streptophyta</taxon>
        <taxon>Embryophyta</taxon>
        <taxon>Tracheophyta</taxon>
        <taxon>Spermatophyta</taxon>
        <taxon>Pinopsida</taxon>
        <taxon>Pinidae</taxon>
        <taxon>Conifers II</taxon>
        <taxon>Cupressales</taxon>
        <taxon>Taxaceae</taxon>
        <taxon>Taxus</taxon>
    </lineage>
</organism>
<dbReference type="EMBL" id="JAHRHJ020000009">
    <property type="protein sequence ID" value="KAH9300542.1"/>
    <property type="molecule type" value="Genomic_DNA"/>
</dbReference>
<sequence length="470" mass="52390">SLVKMKTVGSVSIFSTGRASGENISCFLPSHSVSSFQRKGLKSQGCCSARPEFGNGQERILSNQVTRRPNIAANSLGGQMSRGIADHEVCNPAAFFENVLKNARKKFCDEVYFRVEDKNVSLAKAMLLIAAEDEAFISFNRDMDACSVLNERREIPSSLKFDYESGSLDAFLLDGKNITTWFSELDVITRQVEAELIPKEIGCHLAEVLEAVNVVLFDLRGFTRSSVLKDPKQSYLHTVLSSASGSAIMLSIIYIEVCRRLGVTIVGAGVGEDFLIWPQTDNTEELFRLSEGESWFARVNGNCVKHPGSMASDLNSGSLPSVELGSNRDIIAIALANLKRLYWKRASRAHRGLLLTSPLRPVGHISEKQKKFDSSNAIILRPEELRLSVMASERMLILQPNNWILRRDHGMLLYYSRRYGEAVQELSICMAFAPMEEAEILKPFVEKLHLIRVESSWKSMKASNPLTSRS</sequence>
<dbReference type="OMA" id="DIGCHLT"/>
<name>A0AA38CI81_TAXCH</name>
<evidence type="ECO:0000259" key="1">
    <source>
        <dbReference type="Pfam" id="PF13369"/>
    </source>
</evidence>
<dbReference type="Proteomes" id="UP000824469">
    <property type="component" value="Unassembled WGS sequence"/>
</dbReference>
<feature type="domain" description="Protein SirB1 N-terminal" evidence="1">
    <location>
        <begin position="181"/>
        <end position="319"/>
    </location>
</feature>
<dbReference type="PANTHER" id="PTHR31350">
    <property type="entry name" value="SI:DKEY-261L7.2"/>
    <property type="match status" value="1"/>
</dbReference>
<accession>A0AA38CI81</accession>
<reference evidence="2 3" key="1">
    <citation type="journal article" date="2021" name="Nat. Plants">
        <title>The Taxus genome provides insights into paclitaxel biosynthesis.</title>
        <authorList>
            <person name="Xiong X."/>
            <person name="Gou J."/>
            <person name="Liao Q."/>
            <person name="Li Y."/>
            <person name="Zhou Q."/>
            <person name="Bi G."/>
            <person name="Li C."/>
            <person name="Du R."/>
            <person name="Wang X."/>
            <person name="Sun T."/>
            <person name="Guo L."/>
            <person name="Liang H."/>
            <person name="Lu P."/>
            <person name="Wu Y."/>
            <person name="Zhang Z."/>
            <person name="Ro D.K."/>
            <person name="Shang Y."/>
            <person name="Huang S."/>
            <person name="Yan J."/>
        </authorList>
    </citation>
    <scope>NUCLEOTIDE SEQUENCE [LARGE SCALE GENOMIC DNA]</scope>
    <source>
        <strain evidence="2">Ta-2019</strain>
    </source>
</reference>
<dbReference type="Pfam" id="PF13369">
    <property type="entry name" value="Transglut_core2"/>
    <property type="match status" value="1"/>
</dbReference>
<proteinExistence type="predicted"/>
<comment type="caution">
    <text evidence="2">The sequence shown here is derived from an EMBL/GenBank/DDBJ whole genome shotgun (WGS) entry which is preliminary data.</text>
</comment>
<keyword evidence="3" id="KW-1185">Reference proteome</keyword>